<dbReference type="GO" id="GO:0000981">
    <property type="term" value="F:DNA-binding transcription factor activity, RNA polymerase II-specific"/>
    <property type="evidence" value="ECO:0007669"/>
    <property type="project" value="InterPro"/>
</dbReference>
<dbReference type="OrthoDB" id="39175at2759"/>
<dbReference type="Gene3D" id="4.10.240.10">
    <property type="entry name" value="Zn(2)-C6 fungal-type DNA-binding domain"/>
    <property type="match status" value="1"/>
</dbReference>
<protein>
    <submittedName>
        <fullName evidence="6">Uncharacterized protein</fullName>
    </submittedName>
</protein>
<dbReference type="EMBL" id="PJQL01000533">
    <property type="protein sequence ID" value="RCH94852.1"/>
    <property type="molecule type" value="Genomic_DNA"/>
</dbReference>
<dbReference type="STRING" id="86630.A0A367JXX8"/>
<dbReference type="PANTHER" id="PTHR47338">
    <property type="entry name" value="ZN(II)2CYS6 TRANSCRIPTION FACTOR (EUROFUNG)-RELATED"/>
    <property type="match status" value="1"/>
</dbReference>
<keyword evidence="4" id="KW-0804">Transcription</keyword>
<name>A0A367JXX8_RHIAZ</name>
<keyword evidence="5" id="KW-0539">Nucleus</keyword>
<comment type="caution">
    <text evidence="6">The sequence shown here is derived from an EMBL/GenBank/DDBJ whole genome shotgun (WGS) entry which is preliminary data.</text>
</comment>
<keyword evidence="2" id="KW-0479">Metal-binding</keyword>
<dbReference type="CDD" id="cd12148">
    <property type="entry name" value="fungal_TF_MHR"/>
    <property type="match status" value="1"/>
</dbReference>
<dbReference type="PANTHER" id="PTHR47338:SF5">
    <property type="entry name" value="ZN(II)2CYS6 TRANSCRIPTION FACTOR (EUROFUNG)"/>
    <property type="match status" value="1"/>
</dbReference>
<reference evidence="6 7" key="1">
    <citation type="journal article" date="2018" name="G3 (Bethesda)">
        <title>Phylogenetic and Phylogenomic Definition of Rhizopus Species.</title>
        <authorList>
            <person name="Gryganskyi A.P."/>
            <person name="Golan J."/>
            <person name="Dolatabadi S."/>
            <person name="Mondo S."/>
            <person name="Robb S."/>
            <person name="Idnurm A."/>
            <person name="Muszewska A."/>
            <person name="Steczkiewicz K."/>
            <person name="Masonjones S."/>
            <person name="Liao H.L."/>
            <person name="Gajdeczka M.T."/>
            <person name="Anike F."/>
            <person name="Vuek A."/>
            <person name="Anishchenko I.M."/>
            <person name="Voigt K."/>
            <person name="de Hoog G.S."/>
            <person name="Smith M.E."/>
            <person name="Heitman J."/>
            <person name="Vilgalys R."/>
            <person name="Stajich J.E."/>
        </authorList>
    </citation>
    <scope>NUCLEOTIDE SEQUENCE [LARGE SCALE GENOMIC DNA]</scope>
    <source>
        <strain evidence="6 7">CBS 357.93</strain>
    </source>
</reference>
<dbReference type="GO" id="GO:0005634">
    <property type="term" value="C:nucleus"/>
    <property type="evidence" value="ECO:0007669"/>
    <property type="project" value="UniProtKB-SubCell"/>
</dbReference>
<organism evidence="6 7">
    <name type="scientific">Rhizopus azygosporus</name>
    <name type="common">Rhizopus microsporus var. azygosporus</name>
    <dbReference type="NCBI Taxonomy" id="86630"/>
    <lineage>
        <taxon>Eukaryota</taxon>
        <taxon>Fungi</taxon>
        <taxon>Fungi incertae sedis</taxon>
        <taxon>Mucoromycota</taxon>
        <taxon>Mucoromycotina</taxon>
        <taxon>Mucoromycetes</taxon>
        <taxon>Mucorales</taxon>
        <taxon>Mucorineae</taxon>
        <taxon>Rhizopodaceae</taxon>
        <taxon>Rhizopus</taxon>
    </lineage>
</organism>
<evidence type="ECO:0000256" key="2">
    <source>
        <dbReference type="ARBA" id="ARBA00022723"/>
    </source>
</evidence>
<dbReference type="GO" id="GO:0008270">
    <property type="term" value="F:zinc ion binding"/>
    <property type="evidence" value="ECO:0007669"/>
    <property type="project" value="InterPro"/>
</dbReference>
<evidence type="ECO:0000256" key="1">
    <source>
        <dbReference type="ARBA" id="ARBA00004123"/>
    </source>
</evidence>
<evidence type="ECO:0000256" key="5">
    <source>
        <dbReference type="ARBA" id="ARBA00023242"/>
    </source>
</evidence>
<proteinExistence type="predicted"/>
<evidence type="ECO:0000256" key="3">
    <source>
        <dbReference type="ARBA" id="ARBA00023015"/>
    </source>
</evidence>
<gene>
    <name evidence="6" type="ORF">CU097_013769</name>
</gene>
<keyword evidence="7" id="KW-1185">Reference proteome</keyword>
<sequence length="677" mass="77380">MSKRKISCSSCRSKKLKCDGGNPCERFGRPPKNAVVNKFILARPDNARCREFIFEHVSNLSPTRYLKDNKSQGLDYYLTYIYNQYFFPEGSKFAKLLNSSTSPQERPMRSKTILKKTHRQVDLQIDDLAQYFSWMSADVSAIMAQRLSRLRLSYYNCIEFVATALNSDPSTSFFEPPSSALVLSNPLNSLPPHQALRLIDYFFHIHPYSIMINKTMLLQAYWTDTADPILLSVIYGTTLFLSPILEGKQLLLWRKENLNNRNPFLDYAHVLLSKASAEATLSRYQAVVLLGLFEVTFGYAKKGTSLFALSYMIAEKLGLFNNSLPSGLTPVEKELLLITFWAAFQCTVRGCIELAHIPRIALGHQLHPYPPMNVRESLSYQLDTQNGNTRAFRHYDYIVETFYVQSVIAKTCCMIIFTLPHEADNESVEQEIQHILNNLYGFIQRKQQQMSKLQTFTLELFHYFFAITLLFLKRTLGSKHFKIQQPPSSLPRLDLSDPENVRYIYQALPNAMTIINKTNDFLNSNSASLYQPGLLPRALMLSTLDAASIILMNHYTLEPTPIVRQYIETVDVILSRRDTWKTSDISEVAKLEIQTFLQNHMPQSDSSSIGSPSMDMMSSLIPFDLFDPAILWMNPVDLLQDNTFDITSCLDSSALTTATIDTNWLNGKFDLNSNFMQ</sequence>
<evidence type="ECO:0000313" key="7">
    <source>
        <dbReference type="Proteomes" id="UP000252139"/>
    </source>
</evidence>
<dbReference type="InterPro" id="IPR036864">
    <property type="entry name" value="Zn2-C6_fun-type_DNA-bd_sf"/>
</dbReference>
<evidence type="ECO:0000256" key="4">
    <source>
        <dbReference type="ARBA" id="ARBA00023163"/>
    </source>
</evidence>
<evidence type="ECO:0000313" key="6">
    <source>
        <dbReference type="EMBL" id="RCH94852.1"/>
    </source>
</evidence>
<dbReference type="CDD" id="cd00067">
    <property type="entry name" value="GAL4"/>
    <property type="match status" value="1"/>
</dbReference>
<dbReference type="Proteomes" id="UP000252139">
    <property type="component" value="Unassembled WGS sequence"/>
</dbReference>
<accession>A0A367JXX8</accession>
<dbReference type="InterPro" id="IPR050815">
    <property type="entry name" value="TF_fung"/>
</dbReference>
<dbReference type="AlphaFoldDB" id="A0A367JXX8"/>
<keyword evidence="3" id="KW-0805">Transcription regulation</keyword>
<comment type="subcellular location">
    <subcellularLocation>
        <location evidence="1">Nucleus</location>
    </subcellularLocation>
</comment>
<dbReference type="InterPro" id="IPR001138">
    <property type="entry name" value="Zn2Cys6_DnaBD"/>
</dbReference>